<proteinExistence type="predicted"/>
<feature type="compositionally biased region" description="Basic and acidic residues" evidence="1">
    <location>
        <begin position="259"/>
        <end position="268"/>
    </location>
</feature>
<feature type="transmembrane region" description="Helical" evidence="2">
    <location>
        <begin position="169"/>
        <end position="193"/>
    </location>
</feature>
<reference evidence="4 5" key="1">
    <citation type="submission" date="2023-04" db="EMBL/GenBank/DDBJ databases">
        <title>Genome Encyclopedia of Bacteria and Archaea VI: Functional Genomics of Type Strains.</title>
        <authorList>
            <person name="Whitman W."/>
        </authorList>
    </citation>
    <scope>NUCLEOTIDE SEQUENCE [LARGE SCALE GENOMIC DNA]</scope>
    <source>
        <strain evidence="4 5">SG_E_30_P1</strain>
    </source>
</reference>
<keyword evidence="2" id="KW-0472">Membrane</keyword>
<dbReference type="InterPro" id="IPR058407">
    <property type="entry name" value="DUF8094"/>
</dbReference>
<evidence type="ECO:0000313" key="4">
    <source>
        <dbReference type="EMBL" id="MDH6181392.1"/>
    </source>
</evidence>
<evidence type="ECO:0000256" key="1">
    <source>
        <dbReference type="SAM" id="MobiDB-lite"/>
    </source>
</evidence>
<dbReference type="EMBL" id="JARXVQ010000001">
    <property type="protein sequence ID" value="MDH6181392.1"/>
    <property type="molecule type" value="Genomic_DNA"/>
</dbReference>
<accession>A0ABT6KQL2</accession>
<evidence type="ECO:0000256" key="2">
    <source>
        <dbReference type="SAM" id="Phobius"/>
    </source>
</evidence>
<feature type="transmembrane region" description="Helical" evidence="2">
    <location>
        <begin position="299"/>
        <end position="319"/>
    </location>
</feature>
<name>A0ABT6KQL2_9MICO</name>
<keyword evidence="5" id="KW-1185">Reference proteome</keyword>
<dbReference type="RefSeq" id="WP_322133708.1">
    <property type="nucleotide sequence ID" value="NZ_CP085036.1"/>
</dbReference>
<evidence type="ECO:0000313" key="5">
    <source>
        <dbReference type="Proteomes" id="UP001160142"/>
    </source>
</evidence>
<protein>
    <recommendedName>
        <fullName evidence="3">DUF8094 domain-containing protein</fullName>
    </recommendedName>
</protein>
<organism evidence="4 5">
    <name type="scientific">Antiquaquibacter oligotrophicus</name>
    <dbReference type="NCBI Taxonomy" id="2880260"/>
    <lineage>
        <taxon>Bacteria</taxon>
        <taxon>Bacillati</taxon>
        <taxon>Actinomycetota</taxon>
        <taxon>Actinomycetes</taxon>
        <taxon>Micrococcales</taxon>
        <taxon>Microbacteriaceae</taxon>
        <taxon>Antiquaquibacter</taxon>
    </lineage>
</organism>
<dbReference type="Proteomes" id="UP001160142">
    <property type="component" value="Unassembled WGS sequence"/>
</dbReference>
<comment type="caution">
    <text evidence="4">The sequence shown here is derived from an EMBL/GenBank/DDBJ whole genome shotgun (WGS) entry which is preliminary data.</text>
</comment>
<dbReference type="Pfam" id="PF26366">
    <property type="entry name" value="DUF8094"/>
    <property type="match status" value="1"/>
</dbReference>
<feature type="domain" description="DUF8094" evidence="3">
    <location>
        <begin position="343"/>
        <end position="637"/>
    </location>
</feature>
<keyword evidence="2" id="KW-0812">Transmembrane</keyword>
<keyword evidence="2" id="KW-1133">Transmembrane helix</keyword>
<sequence>MRFVFAILAFIVSALLIGLGIAQRTVFASPDHVTLTAASEQAPVTVIDGQALTAFAGSQTLNISGSDQVVAAYGRTTDVLAWVGEARHTIVTFDEESGELVADLVNGSETEVPNPEGSDLWFEDYEEEGSLALTVTVPEDISFVIASDGVEPAPSDISITWPVDTSTPLVGPMILGGAAFALLGIALLIWATLHMRSAHGPKRSTPAVPGAKKRRFGRRPTFPAADQASIPTWRNPDAASADSEPTAPESPEVDATEPQTERPEKTETSESTSVSQPAEQDGDQPRTERTFMVAKRRGILAVPLLVTALALTGCSADVWPDGAADATPTPTATLPEGAELTPPATTVRQVERIVAQVSALAAEADETRDATILEPRFEGPALELRTANYAIRNADANIAPLTAIPDGPVKVTLPQQTDTWPRTVFAVIQDDQDATIPPIALYLVQEDPRSNYKVNYAITLEPSAVLPDVAPANIGAARLPADSGLLAMTPEDAALAYADILMKDVESESYLLFEADGDTLRTNVGLDAKNQISASLPATAAASFSNGLGEADPIAMATNDAGAIVAVTLTETTTVTPVEAGAAINPSGQVKALSGIAVSTKGVVATYSDQLLFAIPPAGSDAKIVLLGYSQGLVSATEVG</sequence>
<evidence type="ECO:0000259" key="3">
    <source>
        <dbReference type="Pfam" id="PF26366"/>
    </source>
</evidence>
<feature type="region of interest" description="Disordered" evidence="1">
    <location>
        <begin position="199"/>
        <end position="287"/>
    </location>
</feature>
<gene>
    <name evidence="4" type="ORF">M2152_001574</name>
</gene>